<feature type="compositionally biased region" description="Low complexity" evidence="3">
    <location>
        <begin position="56"/>
        <end position="73"/>
    </location>
</feature>
<dbReference type="GO" id="GO:0046872">
    <property type="term" value="F:metal ion binding"/>
    <property type="evidence" value="ECO:0007669"/>
    <property type="project" value="UniProtKB-KW"/>
</dbReference>
<evidence type="ECO:0000256" key="2">
    <source>
        <dbReference type="PIRSR" id="PIRSR002825-1"/>
    </source>
</evidence>
<dbReference type="AlphaFoldDB" id="Q8FSE6"/>
<dbReference type="GO" id="GO:0030975">
    <property type="term" value="F:thiamine binding"/>
    <property type="evidence" value="ECO:0007669"/>
    <property type="project" value="TreeGrafter"/>
</dbReference>
<dbReference type="Pfam" id="PF13343">
    <property type="entry name" value="SBP_bac_6"/>
    <property type="match status" value="1"/>
</dbReference>
<keyword evidence="1" id="KW-0732">Signal</keyword>
<dbReference type="InterPro" id="IPR026045">
    <property type="entry name" value="Ferric-bd"/>
</dbReference>
<evidence type="ECO:0000256" key="1">
    <source>
        <dbReference type="ARBA" id="ARBA00022729"/>
    </source>
</evidence>
<dbReference type="KEGG" id="cef:CE0448"/>
<feature type="region of interest" description="Disordered" evidence="3">
    <location>
        <begin position="48"/>
        <end position="75"/>
    </location>
</feature>
<sequence>MSARTSGAGRFFIPKGTSMSQRMFTRRTATTVLALGASAALLVGCSEPEAEDTGDDTTATGTAGTTSEQASSAEQVTITVYTSEPEEKVDEINAAFMEANPDIKVEVYRAGTGDLNARIAAEKASGSIEADVLWAADAPTFESYAEAGDLAELENVDSSDVIEEARDEENFYVGTRIIPTVIAYNTSIVDEADLPQSWADLTDPKYADMLVMPDPAVSGAAAFNASVWKNDPALGEEWINALGENNPMIAQSNGPTSQEIASGGRPIGVVVDYLVRDLAAAGSPIATIYAEEGSPYITEPAGVFADSEQKEAAERYINFLISVEGQELAVEQAYLPVREDVGTPEGTPELSEIALMTPDLEVVTADKDAAVEVFQNAMN</sequence>
<name>Q8FSE6_COREF</name>
<evidence type="ECO:0000313" key="4">
    <source>
        <dbReference type="EMBL" id="BAC17258.1"/>
    </source>
</evidence>
<accession>Q8FSE6</accession>
<protein>
    <submittedName>
        <fullName evidence="4">Putative ABC transporter substrate-binding protein</fullName>
    </submittedName>
</protein>
<dbReference type="GO" id="GO:0030288">
    <property type="term" value="C:outer membrane-bounded periplasmic space"/>
    <property type="evidence" value="ECO:0007669"/>
    <property type="project" value="TreeGrafter"/>
</dbReference>
<evidence type="ECO:0000313" key="5">
    <source>
        <dbReference type="Proteomes" id="UP000001409"/>
    </source>
</evidence>
<dbReference type="PANTHER" id="PTHR30006">
    <property type="entry name" value="THIAMINE-BINDING PERIPLASMIC PROTEIN-RELATED"/>
    <property type="match status" value="1"/>
</dbReference>
<reference evidence="4 5" key="1">
    <citation type="journal article" date="2003" name="Genome Res.">
        <title>Comparative complete genome sequence analysis of the amino acid replacements responsible for the thermostability of Corynebacterium efficiens.</title>
        <authorList>
            <person name="Nishio Y."/>
            <person name="Nakamura Y."/>
            <person name="Kawarabayasi Y."/>
            <person name="Usuda Y."/>
            <person name="Kimura E."/>
            <person name="Sugimoto S."/>
            <person name="Matsui K."/>
            <person name="Yamagishi A."/>
            <person name="Kikuchi H."/>
            <person name="Ikeo K."/>
            <person name="Gojobori T."/>
        </authorList>
    </citation>
    <scope>NUCLEOTIDE SEQUENCE [LARGE SCALE GENOMIC DNA]</scope>
    <source>
        <strain evidence="5">DSM 44549 / YS-314 / AJ 12310 / JCM 11189 / NBRC 100395</strain>
    </source>
</reference>
<dbReference type="Gene3D" id="3.40.190.10">
    <property type="entry name" value="Periplasmic binding protein-like II"/>
    <property type="match status" value="2"/>
</dbReference>
<dbReference type="GO" id="GO:0030976">
    <property type="term" value="F:thiamine pyrophosphate binding"/>
    <property type="evidence" value="ECO:0007669"/>
    <property type="project" value="TreeGrafter"/>
</dbReference>
<organism evidence="4 5">
    <name type="scientific">Corynebacterium efficiens (strain DSM 44549 / YS-314 / AJ 12310 / JCM 11189 / NBRC 100395)</name>
    <dbReference type="NCBI Taxonomy" id="196164"/>
    <lineage>
        <taxon>Bacteria</taxon>
        <taxon>Bacillati</taxon>
        <taxon>Actinomycetota</taxon>
        <taxon>Actinomycetes</taxon>
        <taxon>Mycobacteriales</taxon>
        <taxon>Corynebacteriaceae</taxon>
        <taxon>Corynebacterium</taxon>
    </lineage>
</organism>
<dbReference type="PIRSF" id="PIRSF002825">
    <property type="entry name" value="CfbpA"/>
    <property type="match status" value="1"/>
</dbReference>
<dbReference type="GO" id="GO:0015888">
    <property type="term" value="P:thiamine transport"/>
    <property type="evidence" value="ECO:0007669"/>
    <property type="project" value="TreeGrafter"/>
</dbReference>
<keyword evidence="2" id="KW-0479">Metal-binding</keyword>
<keyword evidence="2" id="KW-0408">Iron</keyword>
<keyword evidence="5" id="KW-1185">Reference proteome</keyword>
<dbReference type="Proteomes" id="UP000001409">
    <property type="component" value="Chromosome"/>
</dbReference>
<dbReference type="STRING" id="196164.gene:10740846"/>
<dbReference type="eggNOG" id="COG1840">
    <property type="taxonomic scope" value="Bacteria"/>
</dbReference>
<dbReference type="HOGENOM" id="CLU_026974_0_0_11"/>
<feature type="binding site" evidence="2">
    <location>
        <position position="273"/>
    </location>
    <ligand>
        <name>Fe cation</name>
        <dbReference type="ChEBI" id="CHEBI:24875"/>
    </ligand>
</feature>
<evidence type="ECO:0000256" key="3">
    <source>
        <dbReference type="SAM" id="MobiDB-lite"/>
    </source>
</evidence>
<dbReference type="SUPFAM" id="SSF53850">
    <property type="entry name" value="Periplasmic binding protein-like II"/>
    <property type="match status" value="1"/>
</dbReference>
<dbReference type="EMBL" id="BA000035">
    <property type="protein sequence ID" value="BAC17258.1"/>
    <property type="molecule type" value="Genomic_DNA"/>
</dbReference>
<dbReference type="PANTHER" id="PTHR30006:SF2">
    <property type="entry name" value="ABC TRANSPORTER SUBSTRATE-BINDING PROTEIN"/>
    <property type="match status" value="1"/>
</dbReference>
<proteinExistence type="predicted"/>
<dbReference type="CDD" id="cd13547">
    <property type="entry name" value="PBP2_Fbp_like_2"/>
    <property type="match status" value="1"/>
</dbReference>